<dbReference type="Pfam" id="PF00884">
    <property type="entry name" value="Sulfatase"/>
    <property type="match status" value="1"/>
</dbReference>
<evidence type="ECO:0000256" key="1">
    <source>
        <dbReference type="ARBA" id="ARBA00022723"/>
    </source>
</evidence>
<dbReference type="InterPro" id="IPR000917">
    <property type="entry name" value="Sulfatase_N"/>
</dbReference>
<protein>
    <submittedName>
        <fullName evidence="4">DUF4976 domain-containing protein</fullName>
    </submittedName>
</protein>
<dbReference type="GO" id="GO:0008484">
    <property type="term" value="F:sulfuric ester hydrolase activity"/>
    <property type="evidence" value="ECO:0007669"/>
    <property type="project" value="TreeGrafter"/>
</dbReference>
<evidence type="ECO:0000259" key="3">
    <source>
        <dbReference type="Pfam" id="PF00884"/>
    </source>
</evidence>
<gene>
    <name evidence="4" type="ORF">E1218_19665</name>
</gene>
<dbReference type="AlphaFoldDB" id="A0A4R4WWN1"/>
<accession>A0A4R4WWN1</accession>
<dbReference type="InterPro" id="IPR017850">
    <property type="entry name" value="Alkaline_phosphatase_core_sf"/>
</dbReference>
<comment type="caution">
    <text evidence="4">The sequence shown here is derived from an EMBL/GenBank/DDBJ whole genome shotgun (WGS) entry which is preliminary data.</text>
</comment>
<dbReference type="Gene3D" id="3.40.720.10">
    <property type="entry name" value="Alkaline Phosphatase, subunit A"/>
    <property type="match status" value="1"/>
</dbReference>
<dbReference type="RefSeq" id="WP_132322225.1">
    <property type="nucleotide sequence ID" value="NZ_SMKR01000084.1"/>
</dbReference>
<dbReference type="Proteomes" id="UP000295172">
    <property type="component" value="Unassembled WGS sequence"/>
</dbReference>
<dbReference type="GO" id="GO:0046872">
    <property type="term" value="F:metal ion binding"/>
    <property type="evidence" value="ECO:0007669"/>
    <property type="project" value="UniProtKB-KW"/>
</dbReference>
<feature type="domain" description="Sulfatase N-terminal" evidence="3">
    <location>
        <begin position="4"/>
        <end position="359"/>
    </location>
</feature>
<evidence type="ECO:0000313" key="5">
    <source>
        <dbReference type="Proteomes" id="UP000295172"/>
    </source>
</evidence>
<evidence type="ECO:0000256" key="2">
    <source>
        <dbReference type="ARBA" id="ARBA00022801"/>
    </source>
</evidence>
<dbReference type="PANTHER" id="PTHR45953:SF1">
    <property type="entry name" value="IDURONATE 2-SULFATASE"/>
    <property type="match status" value="1"/>
</dbReference>
<name>A0A4R4WWN1_9ACTN</name>
<sequence length="479" mass="53215">MERPNVLVLCTDQQRFDALGAAGNPHIQTPHLDRLAAQGARFTNCYVQAPVCGPSRASLMTSRYLHNHGLWANGVDISPDERLFTRDLADAGYDCGLVGKLHLGAAAGGRIEPRIDDGFRVFRWAHDPYLPCEQNHYHRWLEKNFPGVLEPALAKGHDAFDRMPTESHYSRWIGDETIAYLRDAARADTPFFFVANFFDPHHGFGAPAEYRERYDADSLPPPVGSAEELAGKPPIYTEASIKSYAGGSPGFRDYTAAEIQEIKAQYYAMVTLVDDEVGRILAALDEEGLAGNTVVIFTSDHGELLGDHQMLLKGPMMFDCSVRVPLIVRWPGQVAGGVVLDELVEWIDLAPTILAAAGVDGLERAQGRSLLPLLTGRFADWVRRDWVLSEYRNSGSPYDPPVHTTMLRHGRHKVVVHHGDPASTRARDGELYDLEADPDELVNVWHDPDHADLRITLQERLLDVLVATEDRSAARVAQF</sequence>
<dbReference type="EMBL" id="SMKR01000084">
    <property type="protein sequence ID" value="TDD22174.1"/>
    <property type="molecule type" value="Genomic_DNA"/>
</dbReference>
<keyword evidence="2" id="KW-0378">Hydrolase</keyword>
<dbReference type="OrthoDB" id="9777306at2"/>
<dbReference type="PANTHER" id="PTHR45953">
    <property type="entry name" value="IDURONATE 2-SULFATASE"/>
    <property type="match status" value="1"/>
</dbReference>
<reference evidence="4 5" key="1">
    <citation type="submission" date="2019-02" db="EMBL/GenBank/DDBJ databases">
        <title>Draft genome sequences of novel Actinobacteria.</title>
        <authorList>
            <person name="Sahin N."/>
            <person name="Ay H."/>
            <person name="Saygin H."/>
        </authorList>
    </citation>
    <scope>NUCLEOTIDE SEQUENCE [LARGE SCALE GENOMIC DNA]</scope>
    <source>
        <strain evidence="4 5">16K104</strain>
    </source>
</reference>
<proteinExistence type="predicted"/>
<dbReference type="SUPFAM" id="SSF53649">
    <property type="entry name" value="Alkaline phosphatase-like"/>
    <property type="match status" value="1"/>
</dbReference>
<dbReference type="GO" id="GO:0005737">
    <property type="term" value="C:cytoplasm"/>
    <property type="evidence" value="ECO:0007669"/>
    <property type="project" value="TreeGrafter"/>
</dbReference>
<keyword evidence="1" id="KW-0479">Metal-binding</keyword>
<keyword evidence="5" id="KW-1185">Reference proteome</keyword>
<evidence type="ECO:0000313" key="4">
    <source>
        <dbReference type="EMBL" id="TDD22174.1"/>
    </source>
</evidence>
<organism evidence="4 5">
    <name type="scientific">Kribbella turkmenica</name>
    <dbReference type="NCBI Taxonomy" id="2530375"/>
    <lineage>
        <taxon>Bacteria</taxon>
        <taxon>Bacillati</taxon>
        <taxon>Actinomycetota</taxon>
        <taxon>Actinomycetes</taxon>
        <taxon>Propionibacteriales</taxon>
        <taxon>Kribbellaceae</taxon>
        <taxon>Kribbella</taxon>
    </lineage>
</organism>